<gene>
    <name evidence="2" type="ORF">HPBE_LOCUS16075</name>
</gene>
<name>A0A183G3R6_HELPZ</name>
<keyword evidence="1" id="KW-1133">Transmembrane helix</keyword>
<accession>A0A183G3R6</accession>
<evidence type="ECO:0000256" key="1">
    <source>
        <dbReference type="SAM" id="Phobius"/>
    </source>
</evidence>
<evidence type="ECO:0000313" key="4">
    <source>
        <dbReference type="WBParaSite" id="HPBE_0001607601-mRNA-1"/>
    </source>
</evidence>
<proteinExistence type="predicted"/>
<keyword evidence="1" id="KW-0812">Transmembrane</keyword>
<accession>A0A3P7ZW52</accession>
<evidence type="ECO:0000313" key="3">
    <source>
        <dbReference type="Proteomes" id="UP000050761"/>
    </source>
</evidence>
<keyword evidence="1" id="KW-0472">Membrane</keyword>
<sequence length="71" mass="7655">MPLETATSIHPRLRRCRPSSSLSSSTAAELDLTKLLLLLLIVISTHLNAILASLGPACVVLTTRLAMMEEL</sequence>
<reference evidence="2 3" key="1">
    <citation type="submission" date="2018-11" db="EMBL/GenBank/DDBJ databases">
        <authorList>
            <consortium name="Pathogen Informatics"/>
        </authorList>
    </citation>
    <scope>NUCLEOTIDE SEQUENCE [LARGE SCALE GENOMIC DNA]</scope>
</reference>
<protein>
    <submittedName>
        <fullName evidence="2 4">Uncharacterized protein</fullName>
    </submittedName>
</protein>
<reference evidence="4" key="2">
    <citation type="submission" date="2019-09" db="UniProtKB">
        <authorList>
            <consortium name="WormBaseParasite"/>
        </authorList>
    </citation>
    <scope>IDENTIFICATION</scope>
</reference>
<dbReference type="EMBL" id="UZAH01029209">
    <property type="protein sequence ID" value="VDP04852.1"/>
    <property type="molecule type" value="Genomic_DNA"/>
</dbReference>
<keyword evidence="3" id="KW-1185">Reference proteome</keyword>
<organism evidence="3 4">
    <name type="scientific">Heligmosomoides polygyrus</name>
    <name type="common">Parasitic roundworm</name>
    <dbReference type="NCBI Taxonomy" id="6339"/>
    <lineage>
        <taxon>Eukaryota</taxon>
        <taxon>Metazoa</taxon>
        <taxon>Ecdysozoa</taxon>
        <taxon>Nematoda</taxon>
        <taxon>Chromadorea</taxon>
        <taxon>Rhabditida</taxon>
        <taxon>Rhabditina</taxon>
        <taxon>Rhabditomorpha</taxon>
        <taxon>Strongyloidea</taxon>
        <taxon>Heligmosomidae</taxon>
        <taxon>Heligmosomoides</taxon>
    </lineage>
</organism>
<dbReference type="AlphaFoldDB" id="A0A183G3R6"/>
<dbReference type="Proteomes" id="UP000050761">
    <property type="component" value="Unassembled WGS sequence"/>
</dbReference>
<dbReference type="WBParaSite" id="HPBE_0001607601-mRNA-1">
    <property type="protein sequence ID" value="HPBE_0001607601-mRNA-1"/>
    <property type="gene ID" value="HPBE_0001607601"/>
</dbReference>
<evidence type="ECO:0000313" key="2">
    <source>
        <dbReference type="EMBL" id="VDP04852.1"/>
    </source>
</evidence>
<feature type="transmembrane region" description="Helical" evidence="1">
    <location>
        <begin position="35"/>
        <end position="61"/>
    </location>
</feature>